<name>A0A239F2W1_9ACTN</name>
<keyword evidence="4" id="KW-1185">Reference proteome</keyword>
<dbReference type="OrthoDB" id="7949713at2"/>
<evidence type="ECO:0008006" key="5">
    <source>
        <dbReference type="Google" id="ProtNLM"/>
    </source>
</evidence>
<sequence length="163" mass="17428">MPSTLHLPRTRVAFAAFACLAGLLAGCSNANEASDSSTSSSASTSDSGSAGTADQKYDAWEAKFRSCLSEAGFELPKEAGQIDFGDRQDAYKVAEDACLKKIGKPPTADDGPKLTDQEVQSLNLERTKCLRDRGYKVDDPKPGTAMVVPEDVKQSDLDECFKP</sequence>
<evidence type="ECO:0000313" key="4">
    <source>
        <dbReference type="Proteomes" id="UP000198282"/>
    </source>
</evidence>
<gene>
    <name evidence="3" type="ORF">SAMN05216276_1010167</name>
</gene>
<feature type="region of interest" description="Disordered" evidence="1">
    <location>
        <begin position="34"/>
        <end position="53"/>
    </location>
</feature>
<dbReference type="AlphaFoldDB" id="A0A239F2W1"/>
<reference evidence="3 4" key="1">
    <citation type="submission" date="2017-06" db="EMBL/GenBank/DDBJ databases">
        <authorList>
            <person name="Kim H.J."/>
            <person name="Triplett B.A."/>
        </authorList>
    </citation>
    <scope>NUCLEOTIDE SEQUENCE [LARGE SCALE GENOMIC DNA]</scope>
    <source>
        <strain evidence="3 4">CGMCC 4.2132</strain>
    </source>
</reference>
<dbReference type="RefSeq" id="WP_089207565.1">
    <property type="nucleotide sequence ID" value="NZ_FZOD01000010.1"/>
</dbReference>
<organism evidence="3 4">
    <name type="scientific">Streptosporangium subroseum</name>
    <dbReference type="NCBI Taxonomy" id="106412"/>
    <lineage>
        <taxon>Bacteria</taxon>
        <taxon>Bacillati</taxon>
        <taxon>Actinomycetota</taxon>
        <taxon>Actinomycetes</taxon>
        <taxon>Streptosporangiales</taxon>
        <taxon>Streptosporangiaceae</taxon>
        <taxon>Streptosporangium</taxon>
    </lineage>
</organism>
<dbReference type="Proteomes" id="UP000198282">
    <property type="component" value="Unassembled WGS sequence"/>
</dbReference>
<accession>A0A239F2W1</accession>
<feature type="chain" id="PRO_5013167503" description="Secreted protein" evidence="2">
    <location>
        <begin position="31"/>
        <end position="163"/>
    </location>
</feature>
<evidence type="ECO:0000313" key="3">
    <source>
        <dbReference type="EMBL" id="SNS50512.1"/>
    </source>
</evidence>
<dbReference type="EMBL" id="FZOD01000010">
    <property type="protein sequence ID" value="SNS50512.1"/>
    <property type="molecule type" value="Genomic_DNA"/>
</dbReference>
<evidence type="ECO:0000256" key="1">
    <source>
        <dbReference type="SAM" id="MobiDB-lite"/>
    </source>
</evidence>
<keyword evidence="2" id="KW-0732">Signal</keyword>
<proteinExistence type="predicted"/>
<feature type="signal peptide" evidence="2">
    <location>
        <begin position="1"/>
        <end position="30"/>
    </location>
</feature>
<protein>
    <recommendedName>
        <fullName evidence="5">Secreted protein</fullName>
    </recommendedName>
</protein>
<evidence type="ECO:0000256" key="2">
    <source>
        <dbReference type="SAM" id="SignalP"/>
    </source>
</evidence>